<gene>
    <name evidence="1" type="ORF">RCC_00927</name>
</gene>
<proteinExistence type="predicted"/>
<dbReference type="AlphaFoldDB" id="A0A2D3UXZ8"/>
<keyword evidence="2" id="KW-1185">Reference proteome</keyword>
<name>A0A2D3UXZ8_9PEZI</name>
<reference evidence="1 2" key="1">
    <citation type="submission" date="2016-03" db="EMBL/GenBank/DDBJ databases">
        <authorList>
            <person name="Ploux O."/>
        </authorList>
    </citation>
    <scope>NUCLEOTIDE SEQUENCE [LARGE SCALE GENOMIC DNA]</scope>
    <source>
        <strain evidence="1 2">URUG2</strain>
    </source>
</reference>
<evidence type="ECO:0000313" key="2">
    <source>
        <dbReference type="Proteomes" id="UP000225277"/>
    </source>
</evidence>
<dbReference type="RefSeq" id="XP_023621911.1">
    <property type="nucleotide sequence ID" value="XM_023766143.1"/>
</dbReference>
<accession>A0A2D3UXZ8</accession>
<evidence type="ECO:0000313" key="1">
    <source>
        <dbReference type="EMBL" id="CZT15014.1"/>
    </source>
</evidence>
<dbReference type="OrthoDB" id="3649037at2759"/>
<dbReference type="EMBL" id="FJUY01000001">
    <property type="protein sequence ID" value="CZT15014.1"/>
    <property type="molecule type" value="Genomic_DNA"/>
</dbReference>
<dbReference type="Proteomes" id="UP000225277">
    <property type="component" value="Unassembled WGS sequence"/>
</dbReference>
<dbReference type="GeneID" id="35596256"/>
<protein>
    <submittedName>
        <fullName evidence="1">Uncharacterized protein</fullName>
    </submittedName>
</protein>
<organism evidence="1 2">
    <name type="scientific">Ramularia collo-cygni</name>
    <dbReference type="NCBI Taxonomy" id="112498"/>
    <lineage>
        <taxon>Eukaryota</taxon>
        <taxon>Fungi</taxon>
        <taxon>Dikarya</taxon>
        <taxon>Ascomycota</taxon>
        <taxon>Pezizomycotina</taxon>
        <taxon>Dothideomycetes</taxon>
        <taxon>Dothideomycetidae</taxon>
        <taxon>Mycosphaerellales</taxon>
        <taxon>Mycosphaerellaceae</taxon>
        <taxon>Ramularia</taxon>
    </lineage>
</organism>
<sequence>MSATAQPAIAAAATAAAPAIDKRVYYFTDRLSAELRICIYEHVFGPAARAQRIWVKKPSKSPDQLRAEDERDIVTLSGSIPPAELQMIDTNIFAVNRLIHNESIEAFYDNKIISASFVELGRLFNLGYPPPLFRDVEIKSCHLPFPSGSVRSLLQKTSVLSRLRSLTIRSDYLARTRPESEHTTVRQFVESNGLGNVICTDIGKFTLTGRFSNSSTFGDITFINNKILQMWPRVAQTPDDFNVHKEVWDQMKDCEAVTSASNLLTWATHRSLRLWIGMIQRCALIAPGGSMEDIPIDEAVELVQFCESVVGTMVIPIGIPIHKLGPTDHPEILEEVTEMVAENIQTYRVDGPEGTRYREPRWVELGCECELSRQSRYQIQRKKSDQE</sequence>